<reference evidence="2" key="1">
    <citation type="submission" date="2019-04" db="EMBL/GenBank/DDBJ databases">
        <title>Friends and foes A comparative genomics studyof 23 Aspergillus species from section Flavi.</title>
        <authorList>
            <consortium name="DOE Joint Genome Institute"/>
            <person name="Kjaerbolling I."/>
            <person name="Vesth T."/>
            <person name="Frisvad J.C."/>
            <person name="Nybo J.L."/>
            <person name="Theobald S."/>
            <person name="Kildgaard S."/>
            <person name="Isbrandt T."/>
            <person name="Kuo A."/>
            <person name="Sato A."/>
            <person name="Lyhne E.K."/>
            <person name="Kogle M.E."/>
            <person name="Wiebenga A."/>
            <person name="Kun R.S."/>
            <person name="Lubbers R.J."/>
            <person name="Makela M.R."/>
            <person name="Barry K."/>
            <person name="Chovatia M."/>
            <person name="Clum A."/>
            <person name="Daum C."/>
            <person name="Haridas S."/>
            <person name="He G."/>
            <person name="LaButti K."/>
            <person name="Lipzen A."/>
            <person name="Mondo S."/>
            <person name="Riley R."/>
            <person name="Salamov A."/>
            <person name="Simmons B.A."/>
            <person name="Magnuson J.K."/>
            <person name="Henrissat B."/>
            <person name="Mortensen U.H."/>
            <person name="Larsen T.O."/>
            <person name="Devries R.P."/>
            <person name="Grigoriev I.V."/>
            <person name="Machida M."/>
            <person name="Baker S.E."/>
            <person name="Andersen M.R."/>
        </authorList>
    </citation>
    <scope>NUCLEOTIDE SEQUENCE [LARGE SCALE GENOMIC DNA]</scope>
    <source>
        <strain evidence="2">IBT 14317</strain>
    </source>
</reference>
<dbReference type="EMBL" id="ML735323">
    <property type="protein sequence ID" value="KAE8385888.1"/>
    <property type="molecule type" value="Genomic_DNA"/>
</dbReference>
<dbReference type="OrthoDB" id="5329176at2759"/>
<keyword evidence="1" id="KW-1133">Transmembrane helix</keyword>
<evidence type="ECO:0000313" key="2">
    <source>
        <dbReference type="EMBL" id="KAE8385888.1"/>
    </source>
</evidence>
<gene>
    <name evidence="2" type="ORF">BDV23DRAFT_164157</name>
</gene>
<sequence>MALVTFTIVNWLVSIPQCTLFDAILHPVKYSYTACINRFVVLMVPFVLNIITDLIILALPVSTVGCASGEPKTQGDGSRYDLLLVLFGDYSIMSFHCPERTRHRPRYLHFTW</sequence>
<keyword evidence="1" id="KW-0472">Membrane</keyword>
<proteinExistence type="predicted"/>
<evidence type="ECO:0008006" key="3">
    <source>
        <dbReference type="Google" id="ProtNLM"/>
    </source>
</evidence>
<keyword evidence="1" id="KW-0812">Transmembrane</keyword>
<feature type="transmembrane region" description="Helical" evidence="1">
    <location>
        <begin position="39"/>
        <end position="59"/>
    </location>
</feature>
<dbReference type="AlphaFoldDB" id="A0A5N7BWC1"/>
<dbReference type="Proteomes" id="UP000326877">
    <property type="component" value="Unassembled WGS sequence"/>
</dbReference>
<protein>
    <recommendedName>
        <fullName evidence="3">Integral membrane protein</fullName>
    </recommendedName>
</protein>
<accession>A0A5N7BWC1</accession>
<evidence type="ECO:0000256" key="1">
    <source>
        <dbReference type="SAM" id="Phobius"/>
    </source>
</evidence>
<name>A0A5N7BWC1_PETAA</name>
<organism evidence="2">
    <name type="scientific">Petromyces alliaceus</name>
    <name type="common">Aspergillus alliaceus</name>
    <dbReference type="NCBI Taxonomy" id="209559"/>
    <lineage>
        <taxon>Eukaryota</taxon>
        <taxon>Fungi</taxon>
        <taxon>Dikarya</taxon>
        <taxon>Ascomycota</taxon>
        <taxon>Pezizomycotina</taxon>
        <taxon>Eurotiomycetes</taxon>
        <taxon>Eurotiomycetidae</taxon>
        <taxon>Eurotiales</taxon>
        <taxon>Aspergillaceae</taxon>
        <taxon>Aspergillus</taxon>
        <taxon>Aspergillus subgen. Circumdati</taxon>
    </lineage>
</organism>